<organism evidence="2 3">
    <name type="scientific">Candidatus Cryptobacteroides merdavium</name>
    <dbReference type="NCBI Taxonomy" id="2840769"/>
    <lineage>
        <taxon>Bacteria</taxon>
        <taxon>Pseudomonadati</taxon>
        <taxon>Bacteroidota</taxon>
        <taxon>Bacteroidia</taxon>
        <taxon>Bacteroidales</taxon>
        <taxon>Candidatus Cryptobacteroides</taxon>
    </lineage>
</organism>
<protein>
    <submittedName>
        <fullName evidence="2">ATP-binding protein</fullName>
    </submittedName>
</protein>
<dbReference type="InterPro" id="IPR011856">
    <property type="entry name" value="tRNA_endonuc-like_dom_sf"/>
</dbReference>
<comment type="caution">
    <text evidence="2">The sequence shown here is derived from an EMBL/GenBank/DDBJ whole genome shotgun (WGS) entry which is preliminary data.</text>
</comment>
<dbReference type="PANTHER" id="PTHR34825:SF1">
    <property type="entry name" value="AAA-ATPASE-LIKE DOMAIN-CONTAINING PROTEIN"/>
    <property type="match status" value="1"/>
</dbReference>
<keyword evidence="2" id="KW-0547">Nucleotide-binding</keyword>
<name>A0A9D9EDX3_9BACT</name>
<dbReference type="EMBL" id="JADIMO010000073">
    <property type="protein sequence ID" value="MBO8445210.1"/>
    <property type="molecule type" value="Genomic_DNA"/>
</dbReference>
<gene>
    <name evidence="2" type="ORF">IAC23_05900</name>
</gene>
<proteinExistence type="predicted"/>
<evidence type="ECO:0000259" key="1">
    <source>
        <dbReference type="Pfam" id="PF09820"/>
    </source>
</evidence>
<dbReference type="Gene3D" id="3.40.1350.10">
    <property type="match status" value="1"/>
</dbReference>
<accession>A0A9D9EDX3</accession>
<feature type="domain" description="AAA-ATPase-like" evidence="1">
    <location>
        <begin position="4"/>
        <end position="200"/>
    </location>
</feature>
<dbReference type="GO" id="GO:0005524">
    <property type="term" value="F:ATP binding"/>
    <property type="evidence" value="ECO:0007669"/>
    <property type="project" value="UniProtKB-KW"/>
</dbReference>
<reference evidence="2" key="1">
    <citation type="submission" date="2020-10" db="EMBL/GenBank/DDBJ databases">
        <authorList>
            <person name="Gilroy R."/>
        </authorList>
    </citation>
    <scope>NUCLEOTIDE SEQUENCE</scope>
    <source>
        <strain evidence="2">D5-748</strain>
    </source>
</reference>
<dbReference type="Pfam" id="PF08011">
    <property type="entry name" value="PDDEXK_9"/>
    <property type="match status" value="1"/>
</dbReference>
<dbReference type="AlphaFoldDB" id="A0A9D9EDX3"/>
<dbReference type="InterPro" id="IPR018631">
    <property type="entry name" value="AAA-ATPase-like_dom"/>
</dbReference>
<reference evidence="2" key="2">
    <citation type="journal article" date="2021" name="PeerJ">
        <title>Extensive microbial diversity within the chicken gut microbiome revealed by metagenomics and culture.</title>
        <authorList>
            <person name="Gilroy R."/>
            <person name="Ravi A."/>
            <person name="Getino M."/>
            <person name="Pursley I."/>
            <person name="Horton D.L."/>
            <person name="Alikhan N.F."/>
            <person name="Baker D."/>
            <person name="Gharbi K."/>
            <person name="Hall N."/>
            <person name="Watson M."/>
            <person name="Adriaenssens E.M."/>
            <person name="Foster-Nyarko E."/>
            <person name="Jarju S."/>
            <person name="Secka A."/>
            <person name="Antonio M."/>
            <person name="Oren A."/>
            <person name="Chaudhuri R.R."/>
            <person name="La Ragione R."/>
            <person name="Hildebrand F."/>
            <person name="Pallen M.J."/>
        </authorList>
    </citation>
    <scope>NUCLEOTIDE SEQUENCE</scope>
    <source>
        <strain evidence="2">D5-748</strain>
    </source>
</reference>
<keyword evidence="2" id="KW-0067">ATP-binding</keyword>
<sequence>MLYPIGIQNFEKLREGGYVYIDKTAKIHKLVSAGGYYFLSRPRRFGKSLLVSTIESYMSGRKDLFNGLALEKLETEWAAYPVLHLDLSEKAYNTEEALPNVLNYHLEQWEKAYSAECIDNNPETRFKRIIDAAYAATGHQVVILIDEYDKPIVDNLDNPALQDYYRSLLQGFYGVMKAKDGSIRLGFLTGVTKIGKMSVFSGLNNLRDISLEPQYADICGISDSDMHRYFPDGVKELAEAGGISVDECYAKLKEMYDGYHFSEDSEGMYNPFSLLNTFASRRFNEYWFETGTPSFLVKILKQTGYDITRLSENDVEIDSDMLSGVNDYINNPIPLLYQSGYLTIREFDRMFGIYRLGFPNMEVKKGFTKMLLTAYAPVPEKEGNVLTAKLYRAATSGKPEEMMRLLEGLFARANYQIQGDAERDFQYAMYLIFELLGEYVRTEYQTSNGRIDILLQTEGYIYIIEIKTDSSADEALAQIEEKGYAKAFAADSRKIFKIGVNFDKSSRRIEEWKVV</sequence>
<dbReference type="Proteomes" id="UP000823619">
    <property type="component" value="Unassembled WGS sequence"/>
</dbReference>
<dbReference type="PANTHER" id="PTHR34825">
    <property type="entry name" value="CONSERVED PROTEIN, WITH A WEAK D-GALACTARATE DEHYDRATASE/ALTRONATE HYDROLASE DOMAIN"/>
    <property type="match status" value="1"/>
</dbReference>
<dbReference type="InterPro" id="IPR012547">
    <property type="entry name" value="PDDEXK_9"/>
</dbReference>
<dbReference type="InterPro" id="IPR027417">
    <property type="entry name" value="P-loop_NTPase"/>
</dbReference>
<dbReference type="GO" id="GO:0003676">
    <property type="term" value="F:nucleic acid binding"/>
    <property type="evidence" value="ECO:0007669"/>
    <property type="project" value="InterPro"/>
</dbReference>
<dbReference type="SUPFAM" id="SSF52540">
    <property type="entry name" value="P-loop containing nucleoside triphosphate hydrolases"/>
    <property type="match status" value="1"/>
</dbReference>
<dbReference type="Pfam" id="PF09820">
    <property type="entry name" value="AAA-ATPase_like"/>
    <property type="match status" value="1"/>
</dbReference>
<evidence type="ECO:0000313" key="3">
    <source>
        <dbReference type="Proteomes" id="UP000823619"/>
    </source>
</evidence>
<evidence type="ECO:0000313" key="2">
    <source>
        <dbReference type="EMBL" id="MBO8445210.1"/>
    </source>
</evidence>